<evidence type="ECO:0000313" key="1">
    <source>
        <dbReference type="EMBL" id="CAD6994388.1"/>
    </source>
</evidence>
<protein>
    <submittedName>
        <fullName evidence="1">(Mediterranean fruit fly) hypothetical protein</fullName>
    </submittedName>
</protein>
<comment type="caution">
    <text evidence="1">The sequence shown here is derived from an EMBL/GenBank/DDBJ whole genome shotgun (WGS) entry which is preliminary data.</text>
</comment>
<sequence>MEANGENSSFRGSTRGVSNSVGQLIVNGVVTEGNATVNNVLVKPKLQSISWTEARQLCNAAAAAATTAAAVSCSNYCWGLATISKLSLSNWEIMWHFGTCNIQHIEVWQPANEHNERVAVLHATTSLPTRIVTNNAVSVRTIDK</sequence>
<dbReference type="EMBL" id="CAJHJT010000001">
    <property type="protein sequence ID" value="CAD6994388.1"/>
    <property type="molecule type" value="Genomic_DNA"/>
</dbReference>
<reference evidence="1" key="1">
    <citation type="submission" date="2020-11" db="EMBL/GenBank/DDBJ databases">
        <authorList>
            <person name="Whitehead M."/>
        </authorList>
    </citation>
    <scope>NUCLEOTIDE SEQUENCE</scope>
    <source>
        <strain evidence="1">EGII</strain>
    </source>
</reference>
<keyword evidence="2" id="KW-1185">Reference proteome</keyword>
<gene>
    <name evidence="1" type="ORF">CCAP1982_LOCUS3141</name>
</gene>
<dbReference type="AlphaFoldDB" id="A0A811U7R6"/>
<name>A0A811U7R6_CERCA</name>
<proteinExistence type="predicted"/>
<dbReference type="Proteomes" id="UP000606786">
    <property type="component" value="Unassembled WGS sequence"/>
</dbReference>
<evidence type="ECO:0000313" key="2">
    <source>
        <dbReference type="Proteomes" id="UP000606786"/>
    </source>
</evidence>
<organism evidence="1 2">
    <name type="scientific">Ceratitis capitata</name>
    <name type="common">Mediterranean fruit fly</name>
    <name type="synonym">Tephritis capitata</name>
    <dbReference type="NCBI Taxonomy" id="7213"/>
    <lineage>
        <taxon>Eukaryota</taxon>
        <taxon>Metazoa</taxon>
        <taxon>Ecdysozoa</taxon>
        <taxon>Arthropoda</taxon>
        <taxon>Hexapoda</taxon>
        <taxon>Insecta</taxon>
        <taxon>Pterygota</taxon>
        <taxon>Neoptera</taxon>
        <taxon>Endopterygota</taxon>
        <taxon>Diptera</taxon>
        <taxon>Brachycera</taxon>
        <taxon>Muscomorpha</taxon>
        <taxon>Tephritoidea</taxon>
        <taxon>Tephritidae</taxon>
        <taxon>Ceratitis</taxon>
        <taxon>Ceratitis</taxon>
    </lineage>
</organism>
<accession>A0A811U7R6</accession>